<gene>
    <name evidence="7" type="ORF">Pas1_02055</name>
</gene>
<dbReference type="AlphaFoldDB" id="A0A2Z4JV68"/>
<feature type="binding site" evidence="6">
    <location>
        <position position="93"/>
    </location>
    <ligand>
        <name>Fe cation</name>
        <dbReference type="ChEBI" id="CHEBI:24875"/>
        <note>catalytic</note>
    </ligand>
</feature>
<organism evidence="7 8">
    <name type="scientific">Polynucleobacter paneuropaeus</name>
    <dbReference type="NCBI Taxonomy" id="2527775"/>
    <lineage>
        <taxon>Bacteria</taxon>
        <taxon>Pseudomonadati</taxon>
        <taxon>Pseudomonadota</taxon>
        <taxon>Betaproteobacteria</taxon>
        <taxon>Burkholderiales</taxon>
        <taxon>Burkholderiaceae</taxon>
        <taxon>Polynucleobacter</taxon>
    </lineage>
</organism>
<dbReference type="InterPro" id="IPR014710">
    <property type="entry name" value="RmlC-like_jellyroll"/>
</dbReference>
<dbReference type="Proteomes" id="UP000248592">
    <property type="component" value="Chromosome"/>
</dbReference>
<keyword evidence="5 6" id="KW-0408">Iron</keyword>
<dbReference type="CDD" id="cd10548">
    <property type="entry name" value="cupin_CDO"/>
    <property type="match status" value="1"/>
</dbReference>
<keyword evidence="4" id="KW-0560">Oxidoreductase</keyword>
<dbReference type="Gene3D" id="2.60.120.10">
    <property type="entry name" value="Jelly Rolls"/>
    <property type="match status" value="1"/>
</dbReference>
<evidence type="ECO:0000313" key="8">
    <source>
        <dbReference type="Proteomes" id="UP000248592"/>
    </source>
</evidence>
<comment type="similarity">
    <text evidence="1">Belongs to the cysteine dioxygenase family.</text>
</comment>
<evidence type="ECO:0000256" key="6">
    <source>
        <dbReference type="PIRSR" id="PIRSR610300-51"/>
    </source>
</evidence>
<dbReference type="RefSeq" id="WP_112295148.1">
    <property type="nucleotide sequence ID" value="NZ_CBCSBS010000001.1"/>
</dbReference>
<dbReference type="Gene3D" id="1.20.5.440">
    <property type="entry name" value="ATP synthase delta/epsilon subunit, C-terminal domain"/>
    <property type="match status" value="1"/>
</dbReference>
<evidence type="ECO:0000256" key="3">
    <source>
        <dbReference type="ARBA" id="ARBA00022964"/>
    </source>
</evidence>
<dbReference type="SUPFAM" id="SSF51182">
    <property type="entry name" value="RmlC-like cupins"/>
    <property type="match status" value="1"/>
</dbReference>
<protein>
    <submittedName>
        <fullName evidence="7">Cysteine dioxygenase</fullName>
    </submittedName>
</protein>
<dbReference type="PANTHER" id="PTHR12918:SF1">
    <property type="entry name" value="CYSTEINE DIOXYGENASE TYPE 1"/>
    <property type="match status" value="1"/>
</dbReference>
<dbReference type="Pfam" id="PF05995">
    <property type="entry name" value="CDO_I"/>
    <property type="match status" value="1"/>
</dbReference>
<accession>A0A2Z4JV68</accession>
<feature type="binding site" evidence="6">
    <location>
        <position position="95"/>
    </location>
    <ligand>
        <name>Fe cation</name>
        <dbReference type="ChEBI" id="CHEBI:24875"/>
        <note>catalytic</note>
    </ligand>
</feature>
<dbReference type="InterPro" id="IPR010300">
    <property type="entry name" value="CDO_1"/>
</dbReference>
<evidence type="ECO:0000256" key="4">
    <source>
        <dbReference type="ARBA" id="ARBA00023002"/>
    </source>
</evidence>
<dbReference type="GO" id="GO:0016702">
    <property type="term" value="F:oxidoreductase activity, acting on single donors with incorporation of molecular oxygen, incorporation of two atoms of oxygen"/>
    <property type="evidence" value="ECO:0007669"/>
    <property type="project" value="InterPro"/>
</dbReference>
<feature type="binding site" evidence="6">
    <location>
        <position position="146"/>
    </location>
    <ligand>
        <name>Fe cation</name>
        <dbReference type="ChEBI" id="CHEBI:24875"/>
        <note>catalytic</note>
    </ligand>
</feature>
<dbReference type="PANTHER" id="PTHR12918">
    <property type="entry name" value="CYSTEINE DIOXYGENASE"/>
    <property type="match status" value="1"/>
</dbReference>
<reference evidence="8" key="1">
    <citation type="submission" date="2018-06" db="EMBL/GenBank/DDBJ databases">
        <title>Description of a new Polynucleobacter species.</title>
        <authorList>
            <person name="Hahn M.W."/>
        </authorList>
    </citation>
    <scope>NUCLEOTIDE SEQUENCE [LARGE SCALE GENOMIC DNA]</scope>
    <source>
        <strain evidence="8">MG-25-Pas1-D2</strain>
    </source>
</reference>
<evidence type="ECO:0000256" key="1">
    <source>
        <dbReference type="ARBA" id="ARBA00006622"/>
    </source>
</evidence>
<evidence type="ECO:0000313" key="7">
    <source>
        <dbReference type="EMBL" id="AWW50630.1"/>
    </source>
</evidence>
<name>A0A2Z4JV68_9BURK</name>
<dbReference type="GO" id="GO:0008198">
    <property type="term" value="F:ferrous iron binding"/>
    <property type="evidence" value="ECO:0007669"/>
    <property type="project" value="TreeGrafter"/>
</dbReference>
<dbReference type="InterPro" id="IPR011051">
    <property type="entry name" value="RmlC_Cupin_sf"/>
</dbReference>
<proteinExistence type="inferred from homology"/>
<evidence type="ECO:0000256" key="2">
    <source>
        <dbReference type="ARBA" id="ARBA00022723"/>
    </source>
</evidence>
<dbReference type="EMBL" id="CP030085">
    <property type="protein sequence ID" value="AWW50630.1"/>
    <property type="molecule type" value="Genomic_DNA"/>
</dbReference>
<keyword evidence="2 6" id="KW-0479">Metal-binding</keyword>
<keyword evidence="3 7" id="KW-0223">Dioxygenase</keyword>
<evidence type="ECO:0000256" key="5">
    <source>
        <dbReference type="ARBA" id="ARBA00023004"/>
    </source>
</evidence>
<sequence length="210" mass="23573">MSITMTQTASIVPLRNFITSMTHLVEKTQDETLLLAESKQLLSNLIQNDSWLPEFCTVPHPEFYQQYLLHADPLERFSVVSFVWGPGQKTPIHDHCTWGLIGMLRGAEKGQRFQIDNTGKLVTDGPETRLKPGDIEAVSPNIGDIHIVSNAYDDQTSISIHVYGGNIGAIQRHVYEPETGEIKHFVSGYSSTQTPNLWDRSAEVRAQIQK</sequence>